<feature type="compositionally biased region" description="Basic and acidic residues" evidence="1">
    <location>
        <begin position="15"/>
        <end position="30"/>
    </location>
</feature>
<evidence type="ECO:0000313" key="2">
    <source>
        <dbReference type="EMBL" id="RCI10677.1"/>
    </source>
</evidence>
<dbReference type="Proteomes" id="UP000253664">
    <property type="component" value="Unassembled WGS sequence"/>
</dbReference>
<comment type="caution">
    <text evidence="2">The sequence shown here is derived from an EMBL/GenBank/DDBJ whole genome shotgun (WGS) entry which is preliminary data.</text>
</comment>
<evidence type="ECO:0000313" key="3">
    <source>
        <dbReference type="Proteomes" id="UP000253664"/>
    </source>
</evidence>
<keyword evidence="3" id="KW-1185">Reference proteome</keyword>
<name>A0A367L8D2_9HYPO</name>
<reference evidence="2 3" key="1">
    <citation type="journal article" date="2015" name="BMC Genomics">
        <title>Insights from the genome of Ophiocordyceps polyrhachis-furcata to pathogenicity and host specificity in insect fungi.</title>
        <authorList>
            <person name="Wichadakul D."/>
            <person name="Kobmoo N."/>
            <person name="Ingsriswang S."/>
            <person name="Tangphatsornruang S."/>
            <person name="Chantasingh D."/>
            <person name="Luangsa-ard J.J."/>
            <person name="Eurwilaichitr L."/>
        </authorList>
    </citation>
    <scope>NUCLEOTIDE SEQUENCE [LARGE SCALE GENOMIC DNA]</scope>
    <source>
        <strain evidence="2 3">BCC 54312</strain>
    </source>
</reference>
<accession>A0A367L8D2</accession>
<protein>
    <submittedName>
        <fullName evidence="2">Uncharacterized protein</fullName>
    </submittedName>
</protein>
<sequence length="47" mass="5394">MVSNHGRASIRRTPAHGERRNWRCERKADSQKVQPSGAPVGDVPRWR</sequence>
<feature type="non-terminal residue" evidence="2">
    <location>
        <position position="47"/>
    </location>
</feature>
<dbReference type="AlphaFoldDB" id="A0A367L8D2"/>
<gene>
    <name evidence="2" type="ORF">L249_5231</name>
</gene>
<proteinExistence type="predicted"/>
<dbReference type="EMBL" id="LKCN02000011">
    <property type="protein sequence ID" value="RCI10677.1"/>
    <property type="molecule type" value="Genomic_DNA"/>
</dbReference>
<organism evidence="2 3">
    <name type="scientific">Ophiocordyceps polyrhachis-furcata BCC 54312</name>
    <dbReference type="NCBI Taxonomy" id="1330021"/>
    <lineage>
        <taxon>Eukaryota</taxon>
        <taxon>Fungi</taxon>
        <taxon>Dikarya</taxon>
        <taxon>Ascomycota</taxon>
        <taxon>Pezizomycotina</taxon>
        <taxon>Sordariomycetes</taxon>
        <taxon>Hypocreomycetidae</taxon>
        <taxon>Hypocreales</taxon>
        <taxon>Ophiocordycipitaceae</taxon>
        <taxon>Ophiocordyceps</taxon>
    </lineage>
</organism>
<feature type="region of interest" description="Disordered" evidence="1">
    <location>
        <begin position="1"/>
        <end position="47"/>
    </location>
</feature>
<evidence type="ECO:0000256" key="1">
    <source>
        <dbReference type="SAM" id="MobiDB-lite"/>
    </source>
</evidence>